<evidence type="ECO:0000313" key="7">
    <source>
        <dbReference type="EMBL" id="MBC5649414.1"/>
    </source>
</evidence>
<evidence type="ECO:0000256" key="4">
    <source>
        <dbReference type="ARBA" id="ARBA00022982"/>
    </source>
</evidence>
<evidence type="ECO:0000256" key="1">
    <source>
        <dbReference type="ARBA" id="ARBA00001965"/>
    </source>
</evidence>
<gene>
    <name evidence="7" type="ORF">H8S18_13785</name>
</gene>
<feature type="domain" description="Rubredoxin-like" evidence="6">
    <location>
        <begin position="184"/>
        <end position="218"/>
    </location>
</feature>
<evidence type="ECO:0000256" key="2">
    <source>
        <dbReference type="ARBA" id="ARBA00022448"/>
    </source>
</evidence>
<protein>
    <submittedName>
        <fullName evidence="7">Rubredoxin</fullName>
    </submittedName>
</protein>
<comment type="caution">
    <text evidence="7">The sequence shown here is derived from an EMBL/GenBank/DDBJ whole genome shotgun (WGS) entry which is preliminary data.</text>
</comment>
<evidence type="ECO:0000259" key="6">
    <source>
        <dbReference type="PROSITE" id="PS50903"/>
    </source>
</evidence>
<organism evidence="7 8">
    <name type="scientific">Christensenella tenuis</name>
    <dbReference type="NCBI Taxonomy" id="2763033"/>
    <lineage>
        <taxon>Bacteria</taxon>
        <taxon>Bacillati</taxon>
        <taxon>Bacillota</taxon>
        <taxon>Clostridia</taxon>
        <taxon>Christensenellales</taxon>
        <taxon>Christensenellaceae</taxon>
        <taxon>Christensenella</taxon>
    </lineage>
</organism>
<dbReference type="CDD" id="cd00730">
    <property type="entry name" value="rubredoxin"/>
    <property type="match status" value="1"/>
</dbReference>
<comment type="cofactor">
    <cofactor evidence="1">
        <name>Fe(3+)</name>
        <dbReference type="ChEBI" id="CHEBI:29034"/>
    </cofactor>
</comment>
<keyword evidence="3" id="KW-0479">Metal-binding</keyword>
<dbReference type="PANTHER" id="PTHR48136:SF1">
    <property type="entry name" value="RUBREDOXIN-LIKE SUPERFAMILY PROTEIN"/>
    <property type="match status" value="1"/>
</dbReference>
<dbReference type="SUPFAM" id="SSF57802">
    <property type="entry name" value="Rubredoxin-like"/>
    <property type="match status" value="2"/>
</dbReference>
<dbReference type="Pfam" id="PF21349">
    <property type="entry name" value="RUBY_RBDX"/>
    <property type="match status" value="1"/>
</dbReference>
<dbReference type="InterPro" id="IPR048574">
    <property type="entry name" value="RUBY_RBDX"/>
</dbReference>
<reference evidence="7 8" key="1">
    <citation type="submission" date="2020-08" db="EMBL/GenBank/DDBJ databases">
        <title>Genome public.</title>
        <authorList>
            <person name="Liu C."/>
            <person name="Sun Q."/>
        </authorList>
    </citation>
    <scope>NUCLEOTIDE SEQUENCE [LARGE SCALE GENOMIC DNA]</scope>
    <source>
        <strain evidence="7 8">NSJ-35</strain>
    </source>
</reference>
<dbReference type="Gene3D" id="2.20.28.10">
    <property type="match status" value="2"/>
</dbReference>
<dbReference type="InterPro" id="IPR024935">
    <property type="entry name" value="Rubredoxin_dom"/>
</dbReference>
<evidence type="ECO:0000256" key="5">
    <source>
        <dbReference type="ARBA" id="ARBA00023004"/>
    </source>
</evidence>
<dbReference type="EMBL" id="JACOON010000008">
    <property type="protein sequence ID" value="MBC5649414.1"/>
    <property type="molecule type" value="Genomic_DNA"/>
</dbReference>
<dbReference type="InterPro" id="IPR024934">
    <property type="entry name" value="Rubredoxin-like_dom"/>
</dbReference>
<keyword evidence="2" id="KW-0813">Transport</keyword>
<feature type="domain" description="Rubredoxin-like" evidence="6">
    <location>
        <begin position="2"/>
        <end position="43"/>
    </location>
</feature>
<dbReference type="PANTHER" id="PTHR48136">
    <property type="entry name" value="RUBREDOXIN-LIKE SUPERFAMILY PROTEIN"/>
    <property type="match status" value="1"/>
</dbReference>
<sequence>MRYVCQVCGYIYDEAKEKTLFSELPDDWRCPLCNASKDNFQPAEKKFEDRPESAAPAQANTIQTNMDVHGDSLYSLSMGQLAALCSNLARGCEKQYKEQEAGLFRELAAYFTKHVPAVEDAAVEQLAARLQEDIDRYPAIRSTVDAAKDRGAARICVWGEKVTRMLSSLVERYLKEGESLLADTDIWVCSVCGFVYIGEAPPELCPVCKVPAWKFEKIEGRVSA</sequence>
<evidence type="ECO:0000256" key="3">
    <source>
        <dbReference type="ARBA" id="ARBA00022723"/>
    </source>
</evidence>
<dbReference type="CDD" id="cd00729">
    <property type="entry name" value="rubredoxin_SM"/>
    <property type="match status" value="1"/>
</dbReference>
<proteinExistence type="predicted"/>
<dbReference type="Proteomes" id="UP000606889">
    <property type="component" value="Unassembled WGS sequence"/>
</dbReference>
<dbReference type="RefSeq" id="WP_186858867.1">
    <property type="nucleotide sequence ID" value="NZ_JACOON010000008.1"/>
</dbReference>
<dbReference type="PROSITE" id="PS50903">
    <property type="entry name" value="RUBREDOXIN_LIKE"/>
    <property type="match status" value="2"/>
</dbReference>
<name>A0ABR7EJV6_9FIRM</name>
<evidence type="ECO:0000313" key="8">
    <source>
        <dbReference type="Proteomes" id="UP000606889"/>
    </source>
</evidence>
<dbReference type="Pfam" id="PF00301">
    <property type="entry name" value="Rubredoxin"/>
    <property type="match status" value="1"/>
</dbReference>
<keyword evidence="5" id="KW-0408">Iron</keyword>
<keyword evidence="8" id="KW-1185">Reference proteome</keyword>
<accession>A0ABR7EJV6</accession>
<keyword evidence="4" id="KW-0249">Electron transport</keyword>